<dbReference type="AlphaFoldDB" id="A0A091CYJ0"/>
<dbReference type="EMBL" id="KN123867">
    <property type="protein sequence ID" value="KFO22975.1"/>
    <property type="molecule type" value="Genomic_DNA"/>
</dbReference>
<reference evidence="1 2" key="1">
    <citation type="submission" date="2013-11" db="EMBL/GenBank/DDBJ databases">
        <title>The Damaraland mole rat (Fukomys damarensis) genome and evolution of African mole rats.</title>
        <authorList>
            <person name="Gladyshev V.N."/>
            <person name="Fang X."/>
        </authorList>
    </citation>
    <scope>NUCLEOTIDE SEQUENCE [LARGE SCALE GENOMIC DNA]</scope>
    <source>
        <tissue evidence="1">Liver</tissue>
    </source>
</reference>
<dbReference type="Proteomes" id="UP000028990">
    <property type="component" value="Unassembled WGS sequence"/>
</dbReference>
<protein>
    <submittedName>
        <fullName evidence="1">Zinc finger protein DZIP1</fullName>
    </submittedName>
</protein>
<gene>
    <name evidence="1" type="ORF">H920_15625</name>
</gene>
<organism evidence="1 2">
    <name type="scientific">Fukomys damarensis</name>
    <name type="common">Damaraland mole rat</name>
    <name type="synonym">Cryptomys damarensis</name>
    <dbReference type="NCBI Taxonomy" id="885580"/>
    <lineage>
        <taxon>Eukaryota</taxon>
        <taxon>Metazoa</taxon>
        <taxon>Chordata</taxon>
        <taxon>Craniata</taxon>
        <taxon>Vertebrata</taxon>
        <taxon>Euteleostomi</taxon>
        <taxon>Mammalia</taxon>
        <taxon>Eutheria</taxon>
        <taxon>Euarchontoglires</taxon>
        <taxon>Glires</taxon>
        <taxon>Rodentia</taxon>
        <taxon>Hystricomorpha</taxon>
        <taxon>Bathyergidae</taxon>
        <taxon>Fukomys</taxon>
    </lineage>
</organism>
<proteinExistence type="predicted"/>
<evidence type="ECO:0000313" key="2">
    <source>
        <dbReference type="Proteomes" id="UP000028990"/>
    </source>
</evidence>
<accession>A0A091CYJ0</accession>
<evidence type="ECO:0000313" key="1">
    <source>
        <dbReference type="EMBL" id="KFO22975.1"/>
    </source>
</evidence>
<sequence length="139" mass="16169">MQLLDSQEIKWTARVQALRQEHEKEKGQLLSHIEKLQTSVIDDLNASHVLYKARMAQLYQKLQERNAAILTQRQLIKEFAREPFNSISELKGNSLTRHAFESKSAAPQTLETKSNLTMPLEQRSFLSHILEPQKNFQRT</sequence>
<name>A0A091CYJ0_FUKDA</name>
<keyword evidence="2" id="KW-1185">Reference proteome</keyword>